<evidence type="ECO:0000256" key="1">
    <source>
        <dbReference type="SAM" id="MobiDB-lite"/>
    </source>
</evidence>
<organism evidence="2 3">
    <name type="scientific">Burkholderia pyrrocinia</name>
    <name type="common">Pseudomonas pyrrocinia</name>
    <dbReference type="NCBI Taxonomy" id="60550"/>
    <lineage>
        <taxon>Bacteria</taxon>
        <taxon>Pseudomonadati</taxon>
        <taxon>Pseudomonadota</taxon>
        <taxon>Betaproteobacteria</taxon>
        <taxon>Burkholderiales</taxon>
        <taxon>Burkholderiaceae</taxon>
        <taxon>Burkholderia</taxon>
        <taxon>Burkholderia cepacia complex</taxon>
    </lineage>
</organism>
<sequence>MRASRRPTAAGGARKRQLSCTRGGVQISVPPASAGFPACVIWGSLVKVTRILDDGYRPVYREWLQTGEPAPRPVSARECTRRLSRFGWKWTDPAKPFVRCHTIGYKTHSRPPRTRGAGALKWACPTTGPDTRPGRHSYDV</sequence>
<dbReference type="EMBL" id="CP024902">
    <property type="protein sequence ID" value="AXF21727.1"/>
    <property type="molecule type" value="Genomic_DNA"/>
</dbReference>
<accession>A0A2Z5MYX2</accession>
<dbReference type="AlphaFoldDB" id="A0A2Z5MYX2"/>
<protein>
    <submittedName>
        <fullName evidence="2">Uncharacterized protein</fullName>
    </submittedName>
</protein>
<gene>
    <name evidence="2" type="ORF">CUJ89_15345</name>
</gene>
<reference evidence="2 3" key="1">
    <citation type="journal article" date="2018" name="ISME J.">
        <title>Involvement of Burkholderiaceae and sulfurous volatiles in disease-suppressive soils.</title>
        <authorList>
            <person name="Carrion V.J."/>
            <person name="Cordovez V."/>
            <person name="Tyc O."/>
            <person name="Etalo D.W."/>
            <person name="de Bruijn I."/>
            <person name="de Jager V.C."/>
            <person name="Medema M.H."/>
            <person name="Eberl L."/>
            <person name="Raaijmakers J.M."/>
        </authorList>
    </citation>
    <scope>NUCLEOTIDE SEQUENCE [LARGE SCALE GENOMIC DNA]</scope>
    <source>
        <strain evidence="3">mHSR5</strain>
    </source>
</reference>
<name>A0A2Z5MYX2_BURPY</name>
<evidence type="ECO:0000313" key="2">
    <source>
        <dbReference type="EMBL" id="AXF21727.1"/>
    </source>
</evidence>
<proteinExistence type="predicted"/>
<evidence type="ECO:0000313" key="3">
    <source>
        <dbReference type="Proteomes" id="UP000253104"/>
    </source>
</evidence>
<dbReference type="Proteomes" id="UP000253104">
    <property type="component" value="Chromosome mHSR5_A"/>
</dbReference>
<feature type="region of interest" description="Disordered" evidence="1">
    <location>
        <begin position="109"/>
        <end position="140"/>
    </location>
</feature>